<sequence>MDGLFGCRFKTAFNLFNPQRCFSFQCVRSKSAKYYEKIPKEYSSPKLLKMQYDALMDLRRQKMAERRQLDYKILDLQDKIDEIRDLIRY</sequence>
<gene>
    <name evidence="1" type="ORF">AWZ03_002018</name>
</gene>
<evidence type="ECO:0000313" key="2">
    <source>
        <dbReference type="Proteomes" id="UP000295192"/>
    </source>
</evidence>
<comment type="caution">
    <text evidence="1">The sequence shown here is derived from an EMBL/GenBank/DDBJ whole genome shotgun (WGS) entry which is preliminary data.</text>
</comment>
<protein>
    <submittedName>
        <fullName evidence="1">Uncharacterized protein</fullName>
    </submittedName>
</protein>
<dbReference type="AlphaFoldDB" id="A0A484BS14"/>
<organism evidence="1 2">
    <name type="scientific">Drosophila navojoa</name>
    <name type="common">Fruit fly</name>
    <dbReference type="NCBI Taxonomy" id="7232"/>
    <lineage>
        <taxon>Eukaryota</taxon>
        <taxon>Metazoa</taxon>
        <taxon>Ecdysozoa</taxon>
        <taxon>Arthropoda</taxon>
        <taxon>Hexapoda</taxon>
        <taxon>Insecta</taxon>
        <taxon>Pterygota</taxon>
        <taxon>Neoptera</taxon>
        <taxon>Endopterygota</taxon>
        <taxon>Diptera</taxon>
        <taxon>Brachycera</taxon>
        <taxon>Muscomorpha</taxon>
        <taxon>Ephydroidea</taxon>
        <taxon>Drosophilidae</taxon>
        <taxon>Drosophila</taxon>
    </lineage>
</organism>
<accession>A0A484BS14</accession>
<name>A0A484BS14_DRONA</name>
<dbReference type="Proteomes" id="UP000295192">
    <property type="component" value="Unassembled WGS sequence"/>
</dbReference>
<evidence type="ECO:0000313" key="1">
    <source>
        <dbReference type="EMBL" id="TDG51558.1"/>
    </source>
</evidence>
<proteinExistence type="predicted"/>
<reference evidence="1 2" key="1">
    <citation type="journal article" date="2019" name="J. Hered.">
        <title>An Improved Genome Assembly for Drosophila navojoa, the Basal Species in the mojavensis Cluster.</title>
        <authorList>
            <person name="Vanderlinde T."/>
            <person name="Dupim E.G."/>
            <person name="Nazario-Yepiz N.O."/>
            <person name="Carvalho A.B."/>
        </authorList>
    </citation>
    <scope>NUCLEOTIDE SEQUENCE [LARGE SCALE GENOMIC DNA]</scope>
    <source>
        <strain evidence="1">Navoj_Jal97</strain>
        <tissue evidence="1">Whole organism</tissue>
    </source>
</reference>
<dbReference type="EMBL" id="LSRL02000008">
    <property type="protein sequence ID" value="TDG51558.1"/>
    <property type="molecule type" value="Genomic_DNA"/>
</dbReference>
<keyword evidence="2" id="KW-1185">Reference proteome</keyword>